<comment type="caution">
    <text evidence="1">Lacks conserved residue(s) required for the propagation of feature annotation.</text>
</comment>
<reference evidence="2" key="1">
    <citation type="submission" date="2020-12" db="EMBL/GenBank/DDBJ databases">
        <title>Vagococcus allomyrinae sp. nov. and Enterococcus lavae sp. nov., isolated from the larvae of Allomyrina dichotoma.</title>
        <authorList>
            <person name="Lee S.D."/>
        </authorList>
    </citation>
    <scope>NUCLEOTIDE SEQUENCE</scope>
    <source>
        <strain evidence="2">BWB3-3</strain>
    </source>
</reference>
<dbReference type="GO" id="GO:0008982">
    <property type="term" value="F:protein-N(PI)-phosphohistidine-sugar phosphotransferase activity"/>
    <property type="evidence" value="ECO:0007669"/>
    <property type="project" value="InterPro"/>
</dbReference>
<comment type="caution">
    <text evidence="2">The sequence shown here is derived from an EMBL/GenBank/DDBJ whole genome shotgun (WGS) entry which is preliminary data.</text>
</comment>
<dbReference type="InterPro" id="IPR004716">
    <property type="entry name" value="PTS_IIA_glucitol/sorbitol-sp"/>
</dbReference>
<dbReference type="Pfam" id="PF03829">
    <property type="entry name" value="PTSIIA_gutA"/>
    <property type="match status" value="1"/>
</dbReference>
<dbReference type="SUPFAM" id="SSF141530">
    <property type="entry name" value="PTSIIA/GutA-like"/>
    <property type="match status" value="1"/>
</dbReference>
<dbReference type="Proteomes" id="UP000674938">
    <property type="component" value="Unassembled WGS sequence"/>
</dbReference>
<organism evidence="2 3">
    <name type="scientific">Vagococcus allomyrinae</name>
    <dbReference type="NCBI Taxonomy" id="2794353"/>
    <lineage>
        <taxon>Bacteria</taxon>
        <taxon>Bacillati</taxon>
        <taxon>Bacillota</taxon>
        <taxon>Bacilli</taxon>
        <taxon>Lactobacillales</taxon>
        <taxon>Enterococcaceae</taxon>
        <taxon>Vagococcus</taxon>
    </lineage>
</organism>
<dbReference type="GO" id="GO:0016301">
    <property type="term" value="F:kinase activity"/>
    <property type="evidence" value="ECO:0007669"/>
    <property type="project" value="TreeGrafter"/>
</dbReference>
<dbReference type="Gene3D" id="2.40.33.40">
    <property type="entry name" value="Phosphotransferase system, glucitol/sorbitol-specific IIA component"/>
    <property type="match status" value="1"/>
</dbReference>
<keyword evidence="3" id="KW-1185">Reference proteome</keyword>
<evidence type="ECO:0000313" key="2">
    <source>
        <dbReference type="EMBL" id="MBP1040538.1"/>
    </source>
</evidence>
<dbReference type="GO" id="GO:0009401">
    <property type="term" value="P:phosphoenolpyruvate-dependent sugar phosphotransferase system"/>
    <property type="evidence" value="ECO:0007669"/>
    <property type="project" value="InterPro"/>
</dbReference>
<evidence type="ECO:0000313" key="3">
    <source>
        <dbReference type="Proteomes" id="UP000674938"/>
    </source>
</evidence>
<dbReference type="EMBL" id="JAEEGA010000003">
    <property type="protein sequence ID" value="MBP1040538.1"/>
    <property type="molecule type" value="Genomic_DNA"/>
</dbReference>
<dbReference type="InterPro" id="IPR036665">
    <property type="entry name" value="PTS_IIA_glucitol/sorbitol_sf"/>
</dbReference>
<proteinExistence type="predicted"/>
<sequence>MSMYQTVVKAIGSEAGLFKEEQMLILFGENAPETLKNYCYNIEVLPVERPIEKNMTLRIGDDQYRITAVGNVVTKNLHDLGHLTIKFDGAEQADLPGSLHVALGEYPDIQLNTKITIN</sequence>
<dbReference type="RefSeq" id="WP_209525608.1">
    <property type="nucleotide sequence ID" value="NZ_JAEEGA010000003.1"/>
</dbReference>
<dbReference type="PANTHER" id="PTHR40398">
    <property type="entry name" value="PTS SYSTEM GLUCITOL/SORBITOL-SPECIFIC EIIA COMPONENT"/>
    <property type="match status" value="1"/>
</dbReference>
<evidence type="ECO:0000256" key="1">
    <source>
        <dbReference type="PROSITE-ProRule" id="PRU00420"/>
    </source>
</evidence>
<accession>A0A940PD24</accession>
<dbReference type="PROSITE" id="PS51097">
    <property type="entry name" value="PTS_EIIA_TYPE_5"/>
    <property type="match status" value="1"/>
</dbReference>
<protein>
    <submittedName>
        <fullName evidence="2">PTS glucitol/sorbitol transporter subunit IIA</fullName>
    </submittedName>
</protein>
<dbReference type="AlphaFoldDB" id="A0A940PD24"/>
<gene>
    <name evidence="2" type="ORF">I6N95_05945</name>
</gene>
<dbReference type="GO" id="GO:0005737">
    <property type="term" value="C:cytoplasm"/>
    <property type="evidence" value="ECO:0007669"/>
    <property type="project" value="InterPro"/>
</dbReference>
<name>A0A940PD24_9ENTE</name>
<dbReference type="PANTHER" id="PTHR40398:SF1">
    <property type="entry name" value="PTS SYSTEM GLUCITOL_SORBITOL-SPECIFIC EIIA COMPONENT"/>
    <property type="match status" value="1"/>
</dbReference>